<evidence type="ECO:0000313" key="4">
    <source>
        <dbReference type="Proteomes" id="UP000660262"/>
    </source>
</evidence>
<keyword evidence="4" id="KW-1185">Reference proteome</keyword>
<proteinExistence type="predicted"/>
<evidence type="ECO:0000313" key="3">
    <source>
        <dbReference type="EMBL" id="GHP09158.1"/>
    </source>
</evidence>
<dbReference type="Pfam" id="PF10157">
    <property type="entry name" value="BORCS6"/>
    <property type="match status" value="1"/>
</dbReference>
<name>A0A830HQH0_9CHLO</name>
<feature type="region of interest" description="Disordered" evidence="1">
    <location>
        <begin position="1"/>
        <end position="37"/>
    </location>
</feature>
<feature type="domain" description="BLOC-1-related complex subunit 6 C-terminal helix" evidence="2">
    <location>
        <begin position="48"/>
        <end position="140"/>
    </location>
</feature>
<evidence type="ECO:0000259" key="2">
    <source>
        <dbReference type="Pfam" id="PF10157"/>
    </source>
</evidence>
<dbReference type="Proteomes" id="UP000660262">
    <property type="component" value="Unassembled WGS sequence"/>
</dbReference>
<accession>A0A830HQH0</accession>
<gene>
    <name evidence="3" type="ORF">PPROV_000789500</name>
</gene>
<organism evidence="3 4">
    <name type="scientific">Pycnococcus provasolii</name>
    <dbReference type="NCBI Taxonomy" id="41880"/>
    <lineage>
        <taxon>Eukaryota</taxon>
        <taxon>Viridiplantae</taxon>
        <taxon>Chlorophyta</taxon>
        <taxon>Pseudoscourfieldiophyceae</taxon>
        <taxon>Pseudoscourfieldiales</taxon>
        <taxon>Pycnococcaceae</taxon>
        <taxon>Pycnococcus</taxon>
    </lineage>
</organism>
<dbReference type="EMBL" id="BNJQ01000023">
    <property type="protein sequence ID" value="GHP09158.1"/>
    <property type="molecule type" value="Genomic_DNA"/>
</dbReference>
<feature type="compositionally biased region" description="Low complexity" evidence="1">
    <location>
        <begin position="21"/>
        <end position="35"/>
    </location>
</feature>
<dbReference type="AlphaFoldDB" id="A0A830HQH0"/>
<dbReference type="InterPro" id="IPR046465">
    <property type="entry name" value="BORCS6_C"/>
</dbReference>
<reference evidence="3" key="1">
    <citation type="submission" date="2020-10" db="EMBL/GenBank/DDBJ databases">
        <title>Unveiling of a novel bifunctional photoreceptor, Dualchrome1, isolated from a cosmopolitan green alga.</title>
        <authorList>
            <person name="Suzuki S."/>
            <person name="Kawachi M."/>
        </authorList>
    </citation>
    <scope>NUCLEOTIDE SEQUENCE</scope>
    <source>
        <strain evidence="3">NIES 2893</strain>
    </source>
</reference>
<sequence>MASNQRTSVLHESRSTPPQLQQVQVQQQDAAQTQDTPHHVDFHSVAAIVARIEQDCQTLANGFEQVVHAYTKSLQESAVSTAKHLEIQERAAVGMGQDAQACAAAADALVAQCQRLRARVGEIEHLADRAHELRDAVDALSKHV</sequence>
<evidence type="ECO:0000256" key="1">
    <source>
        <dbReference type="SAM" id="MobiDB-lite"/>
    </source>
</evidence>
<comment type="caution">
    <text evidence="3">The sequence shown here is derived from an EMBL/GenBank/DDBJ whole genome shotgun (WGS) entry which is preliminary data.</text>
</comment>
<protein>
    <recommendedName>
        <fullName evidence="2">BLOC-1-related complex subunit 6 C-terminal helix domain-containing protein</fullName>
    </recommendedName>
</protein>